<evidence type="ECO:0008006" key="3">
    <source>
        <dbReference type="Google" id="ProtNLM"/>
    </source>
</evidence>
<accession>A0A135ZZG7</accession>
<evidence type="ECO:0000313" key="2">
    <source>
        <dbReference type="Proteomes" id="UP000070299"/>
    </source>
</evidence>
<sequence length="271" mass="30049">MFLHSITVAAAVDKQLLHDLDLRRALFSDEYSILDVAGQEMLVIINENTTAISRGTALLVTDNGMSINSQQGLAPLVKQLIDLGWVTMLIPSPSSDLFLPEEIVIEPDNANPPPLLSIKASVSQLNQQVFDEHLERVSLNMQAALEKAQEYPGFVLVIAQGTSAATLAQLYAEQKLASPDAFVVISPYWPDRKFNNQLASFLANTPMPVLDIYSKWDNSWSQASIKARKVAAIRALKLQYRQREIVGVGLVQQPATYVSKEIYGWLSHMGW</sequence>
<dbReference type="STRING" id="1799789.AX660_18380"/>
<dbReference type="EMBL" id="LSNE01000007">
    <property type="protein sequence ID" value="KXI28337.1"/>
    <property type="molecule type" value="Genomic_DNA"/>
</dbReference>
<dbReference type="Proteomes" id="UP000070299">
    <property type="component" value="Unassembled WGS sequence"/>
</dbReference>
<reference evidence="2" key="1">
    <citation type="submission" date="2016-02" db="EMBL/GenBank/DDBJ databases">
        <authorList>
            <person name="Schultz-Johansen M."/>
            <person name="Glaring M.A."/>
            <person name="Bech P.K."/>
            <person name="Stougaard P."/>
        </authorList>
    </citation>
    <scope>NUCLEOTIDE SEQUENCE [LARGE SCALE GENOMIC DNA]</scope>
    <source>
        <strain evidence="2">S66</strain>
    </source>
</reference>
<dbReference type="Pfam" id="PF12048">
    <property type="entry name" value="DUF3530"/>
    <property type="match status" value="1"/>
</dbReference>
<protein>
    <recommendedName>
        <fullName evidence="3">DUF3530 domain-containing protein</fullName>
    </recommendedName>
</protein>
<dbReference type="InterPro" id="IPR022529">
    <property type="entry name" value="DUF3530"/>
</dbReference>
<dbReference type="AlphaFoldDB" id="A0A135ZZG7"/>
<gene>
    <name evidence="1" type="ORF">AX660_18380</name>
</gene>
<evidence type="ECO:0000313" key="1">
    <source>
        <dbReference type="EMBL" id="KXI28337.1"/>
    </source>
</evidence>
<name>A0A135ZZG7_9ALTE</name>
<organism evidence="1 2">
    <name type="scientific">Paraglaciecola hydrolytica</name>
    <dbReference type="NCBI Taxonomy" id="1799789"/>
    <lineage>
        <taxon>Bacteria</taxon>
        <taxon>Pseudomonadati</taxon>
        <taxon>Pseudomonadota</taxon>
        <taxon>Gammaproteobacteria</taxon>
        <taxon>Alteromonadales</taxon>
        <taxon>Alteromonadaceae</taxon>
        <taxon>Paraglaciecola</taxon>
    </lineage>
</organism>
<proteinExistence type="predicted"/>
<comment type="caution">
    <text evidence="1">The sequence shown here is derived from an EMBL/GenBank/DDBJ whole genome shotgun (WGS) entry which is preliminary data.</text>
</comment>
<keyword evidence="2" id="KW-1185">Reference proteome</keyword>